<dbReference type="PANTHER" id="PTHR28288">
    <property type="entry name" value="PROTEASE B INHIBITOR 2"/>
    <property type="match status" value="1"/>
</dbReference>
<evidence type="ECO:0000256" key="1">
    <source>
        <dbReference type="ARBA" id="ARBA00038069"/>
    </source>
</evidence>
<dbReference type="InterPro" id="IPR052471">
    <property type="entry name" value="PBI_I9"/>
</dbReference>
<reference evidence="3 4" key="1">
    <citation type="submission" date="2024-02" db="EMBL/GenBank/DDBJ databases">
        <title>Discinaceae phylogenomics.</title>
        <authorList>
            <person name="Dirks A.C."/>
            <person name="James T.Y."/>
        </authorList>
    </citation>
    <scope>NUCLEOTIDE SEQUENCE [LARGE SCALE GENOMIC DNA]</scope>
    <source>
        <strain evidence="3 4">ACD0624</strain>
    </source>
</reference>
<dbReference type="InterPro" id="IPR010259">
    <property type="entry name" value="S8pro/Inhibitor_I9"/>
</dbReference>
<organism evidence="3 4">
    <name type="scientific">Discina gigas</name>
    <dbReference type="NCBI Taxonomy" id="1032678"/>
    <lineage>
        <taxon>Eukaryota</taxon>
        <taxon>Fungi</taxon>
        <taxon>Dikarya</taxon>
        <taxon>Ascomycota</taxon>
        <taxon>Pezizomycotina</taxon>
        <taxon>Pezizomycetes</taxon>
        <taxon>Pezizales</taxon>
        <taxon>Discinaceae</taxon>
        <taxon>Discina</taxon>
    </lineage>
</organism>
<sequence length="82" mass="8852">MPNYIVSSSFLPSILITFKPSATDSDIQKAKDDITAKGGSIEHEYTLIRGFSANVPDGPAITALENSEHVENVEKDSVITTQ</sequence>
<dbReference type="Pfam" id="PF05922">
    <property type="entry name" value="Inhibitor_I9"/>
    <property type="match status" value="1"/>
</dbReference>
<proteinExistence type="inferred from homology"/>
<evidence type="ECO:0000313" key="3">
    <source>
        <dbReference type="EMBL" id="KAL0635057.1"/>
    </source>
</evidence>
<accession>A0ABR3GGK7</accession>
<feature type="domain" description="Inhibitor I9" evidence="2">
    <location>
        <begin position="29"/>
        <end position="81"/>
    </location>
</feature>
<name>A0ABR3GGK7_9PEZI</name>
<dbReference type="Gene3D" id="3.30.70.80">
    <property type="entry name" value="Peptidase S8 propeptide/proteinase inhibitor I9"/>
    <property type="match status" value="1"/>
</dbReference>
<dbReference type="SUPFAM" id="SSF54897">
    <property type="entry name" value="Protease propeptides/inhibitors"/>
    <property type="match status" value="1"/>
</dbReference>
<protein>
    <recommendedName>
        <fullName evidence="2">Inhibitor I9 domain-containing protein</fullName>
    </recommendedName>
</protein>
<gene>
    <name evidence="3" type="ORF">Q9L58_005986</name>
</gene>
<dbReference type="EMBL" id="JBBBZM010000078">
    <property type="protein sequence ID" value="KAL0635057.1"/>
    <property type="molecule type" value="Genomic_DNA"/>
</dbReference>
<keyword evidence="4" id="KW-1185">Reference proteome</keyword>
<dbReference type="InterPro" id="IPR037045">
    <property type="entry name" value="S8pro/Inhibitor_I9_sf"/>
</dbReference>
<comment type="similarity">
    <text evidence="1">Belongs to the protease inhibitor I9 family.</text>
</comment>
<dbReference type="Proteomes" id="UP001447188">
    <property type="component" value="Unassembled WGS sequence"/>
</dbReference>
<comment type="caution">
    <text evidence="3">The sequence shown here is derived from an EMBL/GenBank/DDBJ whole genome shotgun (WGS) entry which is preliminary data.</text>
</comment>
<evidence type="ECO:0000259" key="2">
    <source>
        <dbReference type="Pfam" id="PF05922"/>
    </source>
</evidence>
<evidence type="ECO:0000313" key="4">
    <source>
        <dbReference type="Proteomes" id="UP001447188"/>
    </source>
</evidence>
<dbReference type="PANTHER" id="PTHR28288:SF2">
    <property type="entry name" value="PROTEASE B INHIBITOR 2"/>
    <property type="match status" value="1"/>
</dbReference>